<dbReference type="AlphaFoldDB" id="A0A914BYF3"/>
<keyword evidence="3 5" id="KW-0808">Transferase</keyword>
<dbReference type="InterPro" id="IPR035595">
    <property type="entry name" value="UDP_glycos_trans_CS"/>
</dbReference>
<evidence type="ECO:0000256" key="4">
    <source>
        <dbReference type="ARBA" id="ARBA00047475"/>
    </source>
</evidence>
<keyword evidence="7" id="KW-1185">Reference proteome</keyword>
<dbReference type="FunFam" id="3.40.50.2000:FF:000021">
    <property type="entry name" value="UDP-glucuronosyltransferase"/>
    <property type="match status" value="1"/>
</dbReference>
<dbReference type="SUPFAM" id="SSF53756">
    <property type="entry name" value="UDP-Glycosyltransferase/glycogen phosphorylase"/>
    <property type="match status" value="1"/>
</dbReference>
<comment type="subcellular location">
    <subcellularLocation>
        <location evidence="6">Membrane</location>
        <topology evidence="6">Single-pass membrane protein</topology>
    </subcellularLocation>
</comment>
<dbReference type="EC" id="2.4.1.17" evidence="6"/>
<dbReference type="WBParaSite" id="ACRNAN_Path_1291.g5053.t2">
    <property type="protein sequence ID" value="ACRNAN_Path_1291.g5053.t2"/>
    <property type="gene ID" value="ACRNAN_Path_1291.g5053"/>
</dbReference>
<organism evidence="7 8">
    <name type="scientific">Acrobeloides nanus</name>
    <dbReference type="NCBI Taxonomy" id="290746"/>
    <lineage>
        <taxon>Eukaryota</taxon>
        <taxon>Metazoa</taxon>
        <taxon>Ecdysozoa</taxon>
        <taxon>Nematoda</taxon>
        <taxon>Chromadorea</taxon>
        <taxon>Rhabditida</taxon>
        <taxon>Tylenchina</taxon>
        <taxon>Cephalobomorpha</taxon>
        <taxon>Cephaloboidea</taxon>
        <taxon>Cephalobidae</taxon>
        <taxon>Acrobeloides</taxon>
    </lineage>
</organism>
<dbReference type="GO" id="GO:0015020">
    <property type="term" value="F:glucuronosyltransferase activity"/>
    <property type="evidence" value="ECO:0007669"/>
    <property type="project" value="UniProtKB-EC"/>
</dbReference>
<evidence type="ECO:0000313" key="8">
    <source>
        <dbReference type="WBParaSite" id="ACRNAN_Path_1291.g5053.t2"/>
    </source>
</evidence>
<reference evidence="8" key="1">
    <citation type="submission" date="2022-11" db="UniProtKB">
        <authorList>
            <consortium name="WormBaseParasite"/>
        </authorList>
    </citation>
    <scope>IDENTIFICATION</scope>
</reference>
<comment type="catalytic activity">
    <reaction evidence="4 6">
        <text>glucuronate acceptor + UDP-alpha-D-glucuronate = acceptor beta-D-glucuronoside + UDP + H(+)</text>
        <dbReference type="Rhea" id="RHEA:21032"/>
        <dbReference type="ChEBI" id="CHEBI:15378"/>
        <dbReference type="ChEBI" id="CHEBI:58052"/>
        <dbReference type="ChEBI" id="CHEBI:58223"/>
        <dbReference type="ChEBI" id="CHEBI:132367"/>
        <dbReference type="ChEBI" id="CHEBI:132368"/>
        <dbReference type="EC" id="2.4.1.17"/>
    </reaction>
</comment>
<dbReference type="Gene3D" id="3.40.50.2000">
    <property type="entry name" value="Glycogen Phosphorylase B"/>
    <property type="match status" value="1"/>
</dbReference>
<evidence type="ECO:0000256" key="2">
    <source>
        <dbReference type="ARBA" id="ARBA00022676"/>
    </source>
</evidence>
<dbReference type="PANTHER" id="PTHR48043:SF145">
    <property type="entry name" value="FI06409P-RELATED"/>
    <property type="match status" value="1"/>
</dbReference>
<sequence>MPHHIKTSFLEAFKRFSACNFIMKTAIDTKDKELFNQYSNVYTMKWINQRNILSHSKTKAFITHAGANSINEAVISGVPMITIPLFGDQKHNAAMVVNKNLGIYFRLSDITKNRLIDALEEILLNPRFKSSSKKIREQLQDKIITEDNQFITDHPFVRPSVHQSFHPSVLPPVRTPVIQSICLSVRIYISPSVHLSDVSLFVHLFFRPSIPSFRPPVLLCVFPKNTCLPAG</sequence>
<evidence type="ECO:0000256" key="5">
    <source>
        <dbReference type="RuleBase" id="RU003718"/>
    </source>
</evidence>
<dbReference type="Pfam" id="PF00201">
    <property type="entry name" value="UDPGT"/>
    <property type="match status" value="1"/>
</dbReference>
<dbReference type="PROSITE" id="PS00375">
    <property type="entry name" value="UDPGT"/>
    <property type="match status" value="1"/>
</dbReference>
<evidence type="ECO:0000256" key="6">
    <source>
        <dbReference type="RuleBase" id="RU362059"/>
    </source>
</evidence>
<dbReference type="InterPro" id="IPR002213">
    <property type="entry name" value="UDP_glucos_trans"/>
</dbReference>
<dbReference type="InterPro" id="IPR050271">
    <property type="entry name" value="UDP-glycosyltransferase"/>
</dbReference>
<accession>A0A914BYF3</accession>
<protein>
    <recommendedName>
        <fullName evidence="6">UDP-glucuronosyltransferase</fullName>
        <ecNumber evidence="6">2.4.1.17</ecNumber>
    </recommendedName>
</protein>
<proteinExistence type="inferred from homology"/>
<keyword evidence="2 5" id="KW-0328">Glycosyltransferase</keyword>
<evidence type="ECO:0000256" key="1">
    <source>
        <dbReference type="ARBA" id="ARBA00009995"/>
    </source>
</evidence>
<dbReference type="GO" id="GO:0016020">
    <property type="term" value="C:membrane"/>
    <property type="evidence" value="ECO:0007669"/>
    <property type="project" value="UniProtKB-SubCell"/>
</dbReference>
<comment type="similarity">
    <text evidence="1 5">Belongs to the UDP-glycosyltransferase family.</text>
</comment>
<dbReference type="CDD" id="cd03784">
    <property type="entry name" value="GT1_Gtf-like"/>
    <property type="match status" value="1"/>
</dbReference>
<name>A0A914BYF3_9BILA</name>
<dbReference type="Proteomes" id="UP000887540">
    <property type="component" value="Unplaced"/>
</dbReference>
<evidence type="ECO:0000256" key="3">
    <source>
        <dbReference type="ARBA" id="ARBA00022679"/>
    </source>
</evidence>
<dbReference type="PANTHER" id="PTHR48043">
    <property type="entry name" value="EG:EG0003.4 PROTEIN-RELATED"/>
    <property type="match status" value="1"/>
</dbReference>
<evidence type="ECO:0000313" key="7">
    <source>
        <dbReference type="Proteomes" id="UP000887540"/>
    </source>
</evidence>